<dbReference type="GO" id="GO:1902201">
    <property type="term" value="P:negative regulation of bacterial-type flagellum-dependent cell motility"/>
    <property type="evidence" value="ECO:0007669"/>
    <property type="project" value="TreeGrafter"/>
</dbReference>
<reference evidence="6 7" key="1">
    <citation type="submission" date="2017-09" db="EMBL/GenBank/DDBJ databases">
        <title>Depth-based differentiation of microbial function through sediment-hosted aquifers and enrichment of novel symbionts in the deep terrestrial subsurface.</title>
        <authorList>
            <person name="Probst A.J."/>
            <person name="Ladd B."/>
            <person name="Jarett J.K."/>
            <person name="Geller-Mcgrath D.E."/>
            <person name="Sieber C.M."/>
            <person name="Emerson J.B."/>
            <person name="Anantharaman K."/>
            <person name="Thomas B.C."/>
            <person name="Malmstrom R."/>
            <person name="Stieglmeier M."/>
            <person name="Klingl A."/>
            <person name="Woyke T."/>
            <person name="Ryan C.M."/>
            <person name="Banfield J.F."/>
        </authorList>
    </citation>
    <scope>NUCLEOTIDE SEQUENCE [LARGE SCALE GENOMIC DNA]</scope>
    <source>
        <strain evidence="6">CG12_big_fil_rev_8_21_14_0_65_43_15</strain>
    </source>
</reference>
<evidence type="ECO:0000256" key="2">
    <source>
        <dbReference type="ARBA" id="ARBA00034247"/>
    </source>
</evidence>
<dbReference type="NCBIfam" id="TIGR00254">
    <property type="entry name" value="GGDEF"/>
    <property type="match status" value="1"/>
</dbReference>
<dbReference type="Proteomes" id="UP000231267">
    <property type="component" value="Unassembled WGS sequence"/>
</dbReference>
<feature type="transmembrane region" description="Helical" evidence="4">
    <location>
        <begin position="70"/>
        <end position="90"/>
    </location>
</feature>
<sequence length="468" mass="52847">MKIFLYLSIIVIMAVSFSMVNSGETFAFVIPFSLVPIVLTGYFYGVIWAYLVSVTLSAFYIGLVKLGLDMPAMFICVASFNIAPVIVMKFNNMFERAKKECKQSLSQAENDYAGTLKEDENLKKSNAQLERDVLDMARLYEITKAMSGKMEFSGIFMVLDKIINRIFKFRRARLILVDKNQQNGEFVIKAVYNIESSKKDLFFNDNKLAHITVSSDDFLNNNAESLQYASVEPEVSDIALIKRYPEPVRDSDLAGVWLFSKDTPMGILSIEGMPPEQIEKFLIIVGQFALELQKVKLYEMVQQLAILDGLTGMFVRRHLLERCQDELRRSIKHKLNLACLMVDIDFFKSCNDKYGHLVGDEVLKQISAIIKDNIREVDFAGRYGGEEFCIVLPDTSTAGAVHVAERLRAGVESHIFKAYDENIKVTVSIGASIFPDDASDLNQIIDCADQAMYKAKADGRNKVCTWKS</sequence>
<feature type="coiled-coil region" evidence="3">
    <location>
        <begin position="91"/>
        <end position="118"/>
    </location>
</feature>
<dbReference type="CDD" id="cd01949">
    <property type="entry name" value="GGDEF"/>
    <property type="match status" value="1"/>
</dbReference>
<name>A0A2J0LPQ2_9BACT</name>
<dbReference type="EMBL" id="PFGP01000152">
    <property type="protein sequence ID" value="PIW65807.1"/>
    <property type="molecule type" value="Genomic_DNA"/>
</dbReference>
<comment type="catalytic activity">
    <reaction evidence="2">
        <text>2 GTP = 3',3'-c-di-GMP + 2 diphosphate</text>
        <dbReference type="Rhea" id="RHEA:24898"/>
        <dbReference type="ChEBI" id="CHEBI:33019"/>
        <dbReference type="ChEBI" id="CHEBI:37565"/>
        <dbReference type="ChEBI" id="CHEBI:58805"/>
        <dbReference type="EC" id="2.7.7.65"/>
    </reaction>
</comment>
<dbReference type="EC" id="2.7.7.65" evidence="1"/>
<keyword evidence="3" id="KW-0175">Coiled coil</keyword>
<evidence type="ECO:0000259" key="5">
    <source>
        <dbReference type="PROSITE" id="PS50887"/>
    </source>
</evidence>
<dbReference type="InterPro" id="IPR050469">
    <property type="entry name" value="Diguanylate_Cyclase"/>
</dbReference>
<dbReference type="Pfam" id="PF00990">
    <property type="entry name" value="GGDEF"/>
    <property type="match status" value="1"/>
</dbReference>
<dbReference type="SMART" id="SM00267">
    <property type="entry name" value="GGDEF"/>
    <property type="match status" value="1"/>
</dbReference>
<organism evidence="6 7">
    <name type="scientific">Candidatus Taenaricola geysiri</name>
    <dbReference type="NCBI Taxonomy" id="1974752"/>
    <lineage>
        <taxon>Bacteria</taxon>
        <taxon>Pseudomonadati</taxon>
        <taxon>Candidatus Omnitrophota</taxon>
        <taxon>Candidatus Taenaricola</taxon>
    </lineage>
</organism>
<evidence type="ECO:0000256" key="1">
    <source>
        <dbReference type="ARBA" id="ARBA00012528"/>
    </source>
</evidence>
<comment type="caution">
    <text evidence="6">The sequence shown here is derived from an EMBL/GenBank/DDBJ whole genome shotgun (WGS) entry which is preliminary data.</text>
</comment>
<evidence type="ECO:0000256" key="3">
    <source>
        <dbReference type="SAM" id="Coils"/>
    </source>
</evidence>
<proteinExistence type="predicted"/>
<dbReference type="PANTHER" id="PTHR45138:SF9">
    <property type="entry name" value="DIGUANYLATE CYCLASE DGCM-RELATED"/>
    <property type="match status" value="1"/>
</dbReference>
<dbReference type="InterPro" id="IPR029787">
    <property type="entry name" value="Nucleotide_cyclase"/>
</dbReference>
<keyword evidence="4" id="KW-0472">Membrane</keyword>
<dbReference type="InterPro" id="IPR029016">
    <property type="entry name" value="GAF-like_dom_sf"/>
</dbReference>
<evidence type="ECO:0000313" key="6">
    <source>
        <dbReference type="EMBL" id="PIW65807.1"/>
    </source>
</evidence>
<evidence type="ECO:0000256" key="4">
    <source>
        <dbReference type="SAM" id="Phobius"/>
    </source>
</evidence>
<dbReference type="FunFam" id="3.30.70.270:FF:000001">
    <property type="entry name" value="Diguanylate cyclase domain protein"/>
    <property type="match status" value="1"/>
</dbReference>
<dbReference type="Gene3D" id="3.30.70.270">
    <property type="match status" value="1"/>
</dbReference>
<protein>
    <recommendedName>
        <fullName evidence="1">diguanylate cyclase</fullName>
        <ecNumber evidence="1">2.7.7.65</ecNumber>
    </recommendedName>
</protein>
<dbReference type="GO" id="GO:0043709">
    <property type="term" value="P:cell adhesion involved in single-species biofilm formation"/>
    <property type="evidence" value="ECO:0007669"/>
    <property type="project" value="TreeGrafter"/>
</dbReference>
<dbReference type="InterPro" id="IPR043128">
    <property type="entry name" value="Rev_trsase/Diguanyl_cyclase"/>
</dbReference>
<dbReference type="PANTHER" id="PTHR45138">
    <property type="entry name" value="REGULATORY COMPONENTS OF SENSORY TRANSDUCTION SYSTEM"/>
    <property type="match status" value="1"/>
</dbReference>
<accession>A0A2J0LPQ2</accession>
<dbReference type="Gene3D" id="3.30.450.40">
    <property type="match status" value="1"/>
</dbReference>
<feature type="domain" description="GGDEF" evidence="5">
    <location>
        <begin position="335"/>
        <end position="468"/>
    </location>
</feature>
<keyword evidence="4" id="KW-1133">Transmembrane helix</keyword>
<dbReference type="InterPro" id="IPR000160">
    <property type="entry name" value="GGDEF_dom"/>
</dbReference>
<evidence type="ECO:0000313" key="7">
    <source>
        <dbReference type="Proteomes" id="UP000231267"/>
    </source>
</evidence>
<dbReference type="PROSITE" id="PS50887">
    <property type="entry name" value="GGDEF"/>
    <property type="match status" value="1"/>
</dbReference>
<keyword evidence="4" id="KW-0812">Transmembrane</keyword>
<dbReference type="GO" id="GO:0052621">
    <property type="term" value="F:diguanylate cyclase activity"/>
    <property type="evidence" value="ECO:0007669"/>
    <property type="project" value="UniProtKB-EC"/>
</dbReference>
<feature type="transmembrane region" description="Helical" evidence="4">
    <location>
        <begin position="43"/>
        <end position="63"/>
    </location>
</feature>
<dbReference type="GO" id="GO:0005886">
    <property type="term" value="C:plasma membrane"/>
    <property type="evidence" value="ECO:0007669"/>
    <property type="project" value="TreeGrafter"/>
</dbReference>
<dbReference type="SUPFAM" id="SSF55073">
    <property type="entry name" value="Nucleotide cyclase"/>
    <property type="match status" value="1"/>
</dbReference>
<gene>
    <name evidence="6" type="ORF">COW11_06690</name>
</gene>
<dbReference type="AlphaFoldDB" id="A0A2J0LPQ2"/>